<name>A0ABZ1WYG9_9ACTN</name>
<reference evidence="3" key="1">
    <citation type="submission" date="2022-10" db="EMBL/GenBank/DDBJ databases">
        <title>The complete genomes of actinobacterial strains from the NBC collection.</title>
        <authorList>
            <person name="Joergensen T.S."/>
            <person name="Alvarez Arevalo M."/>
            <person name="Sterndorff E.B."/>
            <person name="Faurdal D."/>
            <person name="Vuksanovic O."/>
            <person name="Mourched A.-S."/>
            <person name="Charusanti P."/>
            <person name="Shaw S."/>
            <person name="Blin K."/>
            <person name="Weber T."/>
        </authorList>
    </citation>
    <scope>NUCLEOTIDE SEQUENCE</scope>
    <source>
        <strain evidence="3">NBC_00686</strain>
    </source>
</reference>
<evidence type="ECO:0000259" key="2">
    <source>
        <dbReference type="Pfam" id="PF06527"/>
    </source>
</evidence>
<evidence type="ECO:0000313" key="5">
    <source>
        <dbReference type="Proteomes" id="UP001432168"/>
    </source>
</evidence>
<dbReference type="EMBL" id="CP109011">
    <property type="protein sequence ID" value="WUT44878.1"/>
    <property type="molecule type" value="Genomic_DNA"/>
</dbReference>
<organism evidence="3 5">
    <name type="scientific">Streptomyces pseudovenezuelae</name>
    <dbReference type="NCBI Taxonomy" id="67350"/>
    <lineage>
        <taxon>Bacteria</taxon>
        <taxon>Bacillati</taxon>
        <taxon>Actinomycetota</taxon>
        <taxon>Actinomycetes</taxon>
        <taxon>Kitasatosporales</taxon>
        <taxon>Streptomycetaceae</taxon>
        <taxon>Streptomyces</taxon>
        <taxon>Streptomyces aurantiacus group</taxon>
    </lineage>
</organism>
<feature type="region of interest" description="Disordered" evidence="1">
    <location>
        <begin position="1"/>
        <end position="21"/>
    </location>
</feature>
<feature type="domain" description="TniQ" evidence="2">
    <location>
        <begin position="23"/>
        <end position="159"/>
    </location>
</feature>
<dbReference type="EMBL" id="CP109011">
    <property type="protein sequence ID" value="WUT48620.1"/>
    <property type="molecule type" value="Genomic_DNA"/>
</dbReference>
<dbReference type="Pfam" id="PF06527">
    <property type="entry name" value="TniQ"/>
    <property type="match status" value="1"/>
</dbReference>
<evidence type="ECO:0000313" key="3">
    <source>
        <dbReference type="EMBL" id="WUT44878.1"/>
    </source>
</evidence>
<evidence type="ECO:0000256" key="1">
    <source>
        <dbReference type="SAM" id="MobiDB-lite"/>
    </source>
</evidence>
<evidence type="ECO:0000313" key="4">
    <source>
        <dbReference type="EMBL" id="WUT48620.1"/>
    </source>
</evidence>
<protein>
    <submittedName>
        <fullName evidence="3">TniQ family protein</fullName>
    </submittedName>
</protein>
<accession>A0ABZ1WYG9</accession>
<dbReference type="RefSeq" id="WP_329245491.1">
    <property type="nucleotide sequence ID" value="NZ_CP109011.1"/>
</dbReference>
<dbReference type="InterPro" id="IPR009492">
    <property type="entry name" value="TniQ"/>
</dbReference>
<keyword evidence="5" id="KW-1185">Reference proteome</keyword>
<gene>
    <name evidence="3" type="ORF">OG929_22445</name>
    <name evidence="4" type="ORF">OG929_42705</name>
</gene>
<dbReference type="Proteomes" id="UP001432168">
    <property type="component" value="Chromosome"/>
</dbReference>
<proteinExistence type="predicted"/>
<sequence>MSTAKKTAQKRRPPRRTLTEPVVQPIPGESLTSWVGALAQQQGFEMKPLLRELHLDRIGGLSAAEMRLSDPVVRRMEKLSGVDAERLHAMTLARYAGNALPHLPMFSSDGVAVQQWHKGAWFHHSQARWCPKCLRGPNSPRWLLSWKLPWSFACVDHRAFMVTECQACWDTVEFRHDAPPERSCENWTDEGEGTYSLGEPCGFSLALGQPVPVSDDAVLTLQTRVNAWLDGMPAHEDRTLVALAAVLIPLLSPSMVRHGDPLLRYAVRSPRGTTQRQRKGRRPWTDSLRVAAAVYAADRLLCRRYSPAEVAEWIADLRLIDHRRAPWRMDMTELAYGPSLRPNPFVEPLVQRGLITLGGWL</sequence>